<comment type="caution">
    <text evidence="1">The sequence shown here is derived from an EMBL/GenBank/DDBJ whole genome shotgun (WGS) entry which is preliminary data.</text>
</comment>
<evidence type="ECO:0000313" key="1">
    <source>
        <dbReference type="EMBL" id="MEA0975534.1"/>
    </source>
</evidence>
<dbReference type="Proteomes" id="UP001289615">
    <property type="component" value="Unassembled WGS sequence"/>
</dbReference>
<keyword evidence="2" id="KW-1185">Reference proteome</keyword>
<dbReference type="EMBL" id="JAXUIA010000002">
    <property type="protein sequence ID" value="MEA0975534.1"/>
    <property type="molecule type" value="Genomic_DNA"/>
</dbReference>
<gene>
    <name evidence="1" type="ORF">U6C28_04420</name>
</gene>
<accession>A0ABU5NHN1</accession>
<organism evidence="1 2">
    <name type="scientific">Lysinibacillus irui</name>
    <dbReference type="NCBI Taxonomy" id="2998077"/>
    <lineage>
        <taxon>Bacteria</taxon>
        <taxon>Bacillati</taxon>
        <taxon>Bacillota</taxon>
        <taxon>Bacilli</taxon>
        <taxon>Bacillales</taxon>
        <taxon>Bacillaceae</taxon>
        <taxon>Lysinibacillus</taxon>
    </lineage>
</organism>
<reference evidence="1 2" key="1">
    <citation type="submission" date="2023-12" db="EMBL/GenBank/DDBJ databases">
        <title>Genome comparison identifies genes involved in endophytic behavior of Lysinibacillus irui and provides insights into its role as a plant-growth promoting bacterium.</title>
        <authorList>
            <person name="Hilario S."/>
            <person name="Matos I."/>
            <person name="Goncalves M.F.M."/>
            <person name="Pardo C.A."/>
            <person name="Santos M.J."/>
        </authorList>
    </citation>
    <scope>NUCLEOTIDE SEQUENCE [LARGE SCALE GENOMIC DNA]</scope>
    <source>
        <strain evidence="1 2">B3</strain>
    </source>
</reference>
<sequence>MLVHNKGNYTRIANDVKVIPGTNTLPEAEYTAFITHPIIKSLIKSGEIVVPEGQNTASLKDLDADEAIKLVKDTFSIEFLEKFKEDEKRKTVLAAIDAQIAEIQGN</sequence>
<protein>
    <submittedName>
        <fullName evidence="1">Uncharacterized protein</fullName>
    </submittedName>
</protein>
<name>A0ABU5NHN1_9BACI</name>
<proteinExistence type="predicted"/>
<evidence type="ECO:0000313" key="2">
    <source>
        <dbReference type="Proteomes" id="UP001289615"/>
    </source>
</evidence>
<dbReference type="RefSeq" id="WP_322610733.1">
    <property type="nucleotide sequence ID" value="NZ_JAXLNX010000005.1"/>
</dbReference>